<dbReference type="Proteomes" id="UP000619118">
    <property type="component" value="Unassembled WGS sequence"/>
</dbReference>
<dbReference type="Gene3D" id="3.40.50.10680">
    <property type="entry name" value="CofD-like domains"/>
    <property type="match status" value="1"/>
</dbReference>
<dbReference type="InterPro" id="IPR038136">
    <property type="entry name" value="CofD-like_dom_sf"/>
</dbReference>
<reference evidence="4" key="1">
    <citation type="journal article" date="2019" name="Int. J. Syst. Evol. Microbiol.">
        <title>The Global Catalogue of Microorganisms (GCM) 10K type strain sequencing project: providing services to taxonomists for standard genome sequencing and annotation.</title>
        <authorList>
            <consortium name="The Broad Institute Genomics Platform"/>
            <consortium name="The Broad Institute Genome Sequencing Center for Infectious Disease"/>
            <person name="Wu L."/>
            <person name="Ma J."/>
        </authorList>
    </citation>
    <scope>NUCLEOTIDE SEQUENCE [LARGE SCALE GENOMIC DNA]</scope>
    <source>
        <strain evidence="4">JCM 32306</strain>
    </source>
</reference>
<protein>
    <recommendedName>
        <fullName evidence="2">Putative gluconeogenesis factor</fullName>
    </recommendedName>
</protein>
<dbReference type="CDD" id="cd07187">
    <property type="entry name" value="YvcK_like"/>
    <property type="match status" value="1"/>
</dbReference>
<comment type="function">
    <text evidence="2">Required for morphogenesis under gluconeogenic growth conditions.</text>
</comment>
<gene>
    <name evidence="3" type="ORF">GCM10009411_24810</name>
</gene>
<dbReference type="EMBL" id="BMQX01000017">
    <property type="protein sequence ID" value="GGQ23775.1"/>
    <property type="molecule type" value="Genomic_DNA"/>
</dbReference>
<dbReference type="NCBIfam" id="TIGR01826">
    <property type="entry name" value="CofD_related"/>
    <property type="match status" value="1"/>
</dbReference>
<evidence type="ECO:0000256" key="1">
    <source>
        <dbReference type="ARBA" id="ARBA00022490"/>
    </source>
</evidence>
<dbReference type="InterPro" id="IPR002882">
    <property type="entry name" value="CofD"/>
</dbReference>
<accession>A0ABQ2RFE5</accession>
<evidence type="ECO:0000256" key="2">
    <source>
        <dbReference type="HAMAP-Rule" id="MF_00973"/>
    </source>
</evidence>
<dbReference type="RefSeq" id="WP_160054853.1">
    <property type="nucleotide sequence ID" value="NZ_BMQX01000017.1"/>
</dbReference>
<name>A0ABQ2RFE5_9GAMM</name>
<dbReference type="PANTHER" id="PTHR30135">
    <property type="entry name" value="UNCHARACTERIZED PROTEIN YVCK-RELATED"/>
    <property type="match status" value="1"/>
</dbReference>
<dbReference type="PANTHER" id="PTHR30135:SF3">
    <property type="entry name" value="GLUCONEOGENESIS FACTOR-RELATED"/>
    <property type="match status" value="1"/>
</dbReference>
<evidence type="ECO:0000313" key="4">
    <source>
        <dbReference type="Proteomes" id="UP000619118"/>
    </source>
</evidence>
<comment type="similarity">
    <text evidence="2">Belongs to the gluconeogenesis factor family.</text>
</comment>
<keyword evidence="4" id="KW-1185">Reference proteome</keyword>
<comment type="subcellular location">
    <subcellularLocation>
        <location evidence="2">Cytoplasm</location>
    </subcellularLocation>
</comment>
<sequence>MLNQQLLNIDHVVAIGGGHGLGRILAALAFLGPKLSGIVATTDNGGSTGRLRQDQQTIAWGDLRNCLSHLALRPSLGSMLFDHRFTGNNELAGHNLGNVVLHALDQLCVRPLDAVNLIRGILKIETQIIPMSEASTHLVALSHCGTKVFGELNVDGMTEAPIALSLEPLVQATSEACLAIEKAQLIILGPGSFLTSILPPLLIAEIAESIRNSNAHVILIDNLTAEYSPASTFSIEDKIVWLNQIIGKKVIVDVIQHADKQMLASHYCEEVRFNQFNLVSQHHPGLHDKAALAEAIERVCQFHLAQRQMPDLKMNTVMHMTD</sequence>
<dbReference type="HAMAP" id="MF_00973">
    <property type="entry name" value="Gluconeogen_factor"/>
    <property type="match status" value="1"/>
</dbReference>
<evidence type="ECO:0000313" key="3">
    <source>
        <dbReference type="EMBL" id="GGQ23775.1"/>
    </source>
</evidence>
<dbReference type="InterPro" id="IPR010119">
    <property type="entry name" value="Gluconeogen_factor"/>
</dbReference>
<dbReference type="SUPFAM" id="SSF142338">
    <property type="entry name" value="CofD-like"/>
    <property type="match status" value="1"/>
</dbReference>
<keyword evidence="1 2" id="KW-0963">Cytoplasm</keyword>
<dbReference type="Pfam" id="PF01933">
    <property type="entry name" value="CofD"/>
    <property type="match status" value="1"/>
</dbReference>
<organism evidence="3 4">
    <name type="scientific">Shewanella litoralis</name>
    <dbReference type="NCBI Taxonomy" id="2282700"/>
    <lineage>
        <taxon>Bacteria</taxon>
        <taxon>Pseudomonadati</taxon>
        <taxon>Pseudomonadota</taxon>
        <taxon>Gammaproteobacteria</taxon>
        <taxon>Alteromonadales</taxon>
        <taxon>Shewanellaceae</taxon>
        <taxon>Shewanella</taxon>
    </lineage>
</organism>
<proteinExistence type="inferred from homology"/>
<comment type="caution">
    <text evidence="3">The sequence shown here is derived from an EMBL/GenBank/DDBJ whole genome shotgun (WGS) entry which is preliminary data.</text>
</comment>